<dbReference type="SFLD" id="SFLDG01137">
    <property type="entry name" value="C1.6.1:_Phosphoserine_Phosphat"/>
    <property type="match status" value="1"/>
</dbReference>
<dbReference type="Pfam" id="PF00702">
    <property type="entry name" value="Hydrolase"/>
    <property type="match status" value="1"/>
</dbReference>
<dbReference type="InterPro" id="IPR023214">
    <property type="entry name" value="HAD_sf"/>
</dbReference>
<evidence type="ECO:0000256" key="5">
    <source>
        <dbReference type="ARBA" id="ARBA00015196"/>
    </source>
</evidence>
<evidence type="ECO:0000313" key="14">
    <source>
        <dbReference type="EMBL" id="WDE14413.1"/>
    </source>
</evidence>
<dbReference type="PANTHER" id="PTHR43344">
    <property type="entry name" value="PHOSPHOSERINE PHOSPHATASE"/>
    <property type="match status" value="1"/>
</dbReference>
<protein>
    <recommendedName>
        <fullName evidence="5">Phosphoserine phosphatase</fullName>
        <ecNumber evidence="4">3.1.3.3</ecNumber>
    </recommendedName>
    <alternativeName>
        <fullName evidence="11">O-phosphoserine phosphohydrolase</fullName>
    </alternativeName>
</protein>
<comment type="catalytic activity">
    <reaction evidence="12">
        <text>O-phospho-L-serine + H2O = L-serine + phosphate</text>
        <dbReference type="Rhea" id="RHEA:21208"/>
        <dbReference type="ChEBI" id="CHEBI:15377"/>
        <dbReference type="ChEBI" id="CHEBI:33384"/>
        <dbReference type="ChEBI" id="CHEBI:43474"/>
        <dbReference type="ChEBI" id="CHEBI:57524"/>
        <dbReference type="EC" id="3.1.3.3"/>
    </reaction>
</comment>
<sequence length="330" mass="35611">MNNNLCFFQLSDTAVKLEAGLCAADFALTQNKESLVPSHFDSQQALELVVFGQTSIGQLHNLIAGSDIDINALTRINIRNRQSSYRFQVSSQNPAQSRQLLAQFSLKHNIEAALLKDAPSLSEPGLLVMDMDSTTIEIECIDEIAALAGVGQQVAEVTELAMQGKLDFAQSLVQRVAQLSGAPETVLAEVARDIPLMPGLKPLVASLKQHQWRVAIASGGFTYFADHLCQLLELDGAFANELEIINGRLTGKVSGDIVDADAKAQTLKILSDKFDLDHRQTVAMGDGANDLVMMNSAALGVAFKAKPLVLEQADASINHSGLDCLLHYLK</sequence>
<evidence type="ECO:0000256" key="13">
    <source>
        <dbReference type="ARBA" id="ARBA00048523"/>
    </source>
</evidence>
<keyword evidence="8 14" id="KW-0378">Hydrolase</keyword>
<evidence type="ECO:0000256" key="6">
    <source>
        <dbReference type="ARBA" id="ARBA00022605"/>
    </source>
</evidence>
<comment type="similarity">
    <text evidence="3">Belongs to the HAD-like hydrolase superfamily. SerB family.</text>
</comment>
<evidence type="ECO:0000256" key="11">
    <source>
        <dbReference type="ARBA" id="ARBA00031693"/>
    </source>
</evidence>
<dbReference type="InterPro" id="IPR036412">
    <property type="entry name" value="HAD-like_sf"/>
</dbReference>
<keyword evidence="6" id="KW-0028">Amino-acid biosynthesis</keyword>
<keyword evidence="7" id="KW-0479">Metal-binding</keyword>
<dbReference type="InterPro" id="IPR050582">
    <property type="entry name" value="HAD-like_SerB"/>
</dbReference>
<keyword evidence="10" id="KW-0718">Serine biosynthesis</keyword>
<evidence type="ECO:0000256" key="4">
    <source>
        <dbReference type="ARBA" id="ARBA00012640"/>
    </source>
</evidence>
<evidence type="ECO:0000256" key="10">
    <source>
        <dbReference type="ARBA" id="ARBA00023299"/>
    </source>
</evidence>
<dbReference type="GO" id="GO:0016787">
    <property type="term" value="F:hydrolase activity"/>
    <property type="evidence" value="ECO:0007669"/>
    <property type="project" value="UniProtKB-KW"/>
</dbReference>
<evidence type="ECO:0000256" key="9">
    <source>
        <dbReference type="ARBA" id="ARBA00022842"/>
    </source>
</evidence>
<evidence type="ECO:0000256" key="3">
    <source>
        <dbReference type="ARBA" id="ARBA00009184"/>
    </source>
</evidence>
<evidence type="ECO:0000256" key="8">
    <source>
        <dbReference type="ARBA" id="ARBA00022801"/>
    </source>
</evidence>
<reference evidence="14 15" key="1">
    <citation type="journal article" date="2022" name="Mar. Drugs">
        <title>Bioassay-Guided Fractionation Leads to the Detection of Cholic Acid Generated by the Rare Thalassomonas sp.</title>
        <authorList>
            <person name="Pheiffer F."/>
            <person name="Schneider Y.K."/>
            <person name="Hansen E.H."/>
            <person name="Andersen J.H."/>
            <person name="Isaksson J."/>
            <person name="Busche T."/>
            <person name="R C."/>
            <person name="Kalinowski J."/>
            <person name="Zyl L.V."/>
            <person name="Trindade M."/>
        </authorList>
    </citation>
    <scope>NUCLEOTIDE SEQUENCE [LARGE SCALE GENOMIC DNA]</scope>
    <source>
        <strain evidence="14 15">A5K-61T</strain>
    </source>
</reference>
<evidence type="ECO:0000256" key="7">
    <source>
        <dbReference type="ARBA" id="ARBA00022723"/>
    </source>
</evidence>
<evidence type="ECO:0000256" key="2">
    <source>
        <dbReference type="ARBA" id="ARBA00005135"/>
    </source>
</evidence>
<evidence type="ECO:0000256" key="1">
    <source>
        <dbReference type="ARBA" id="ARBA00001946"/>
    </source>
</evidence>
<dbReference type="SFLD" id="SFLDS00003">
    <property type="entry name" value="Haloacid_Dehalogenase"/>
    <property type="match status" value="1"/>
</dbReference>
<organism evidence="14 15">
    <name type="scientific">Thalassomonas haliotis</name>
    <dbReference type="NCBI Taxonomy" id="485448"/>
    <lineage>
        <taxon>Bacteria</taxon>
        <taxon>Pseudomonadati</taxon>
        <taxon>Pseudomonadota</taxon>
        <taxon>Gammaproteobacteria</taxon>
        <taxon>Alteromonadales</taxon>
        <taxon>Colwelliaceae</taxon>
        <taxon>Thalassomonas</taxon>
    </lineage>
</organism>
<comment type="catalytic activity">
    <reaction evidence="13">
        <text>O-phospho-D-serine + H2O = D-serine + phosphate</text>
        <dbReference type="Rhea" id="RHEA:24873"/>
        <dbReference type="ChEBI" id="CHEBI:15377"/>
        <dbReference type="ChEBI" id="CHEBI:35247"/>
        <dbReference type="ChEBI" id="CHEBI:43474"/>
        <dbReference type="ChEBI" id="CHEBI:58680"/>
        <dbReference type="EC" id="3.1.3.3"/>
    </reaction>
</comment>
<dbReference type="SUPFAM" id="SSF56784">
    <property type="entry name" value="HAD-like"/>
    <property type="match status" value="1"/>
</dbReference>
<dbReference type="Proteomes" id="UP001215231">
    <property type="component" value="Chromosome"/>
</dbReference>
<evidence type="ECO:0000313" key="15">
    <source>
        <dbReference type="Proteomes" id="UP001215231"/>
    </source>
</evidence>
<dbReference type="InterPro" id="IPR004469">
    <property type="entry name" value="PSP"/>
</dbReference>
<keyword evidence="15" id="KW-1185">Reference proteome</keyword>
<proteinExistence type="inferred from homology"/>
<gene>
    <name evidence="14" type="primary">serB</name>
    <name evidence="14" type="ORF">H3N35_05125</name>
</gene>
<evidence type="ECO:0000256" key="12">
    <source>
        <dbReference type="ARBA" id="ARBA00048138"/>
    </source>
</evidence>
<comment type="pathway">
    <text evidence="2">Amino-acid biosynthesis; L-serine biosynthesis; L-serine from 3-phospho-D-glycerate: step 3/3.</text>
</comment>
<name>A0ABY7VME0_9GAMM</name>
<dbReference type="EC" id="3.1.3.3" evidence="4"/>
<keyword evidence="9" id="KW-0460">Magnesium</keyword>
<dbReference type="CDD" id="cd07500">
    <property type="entry name" value="HAD_PSP"/>
    <property type="match status" value="1"/>
</dbReference>
<dbReference type="SFLD" id="SFLDF00029">
    <property type="entry name" value="phosphoserine_phosphatase"/>
    <property type="match status" value="1"/>
</dbReference>
<dbReference type="SFLD" id="SFLDG01136">
    <property type="entry name" value="C1.6:_Phosphoserine_Phosphatas"/>
    <property type="match status" value="1"/>
</dbReference>
<accession>A0ABY7VME0</accession>
<dbReference type="PANTHER" id="PTHR43344:SF2">
    <property type="entry name" value="PHOSPHOSERINE PHOSPHATASE"/>
    <property type="match status" value="1"/>
</dbReference>
<dbReference type="NCBIfam" id="TIGR01488">
    <property type="entry name" value="HAD-SF-IB"/>
    <property type="match status" value="1"/>
</dbReference>
<comment type="cofactor">
    <cofactor evidence="1">
        <name>Mg(2+)</name>
        <dbReference type="ChEBI" id="CHEBI:18420"/>
    </cofactor>
</comment>
<dbReference type="Gene3D" id="3.40.50.1000">
    <property type="entry name" value="HAD superfamily/HAD-like"/>
    <property type="match status" value="1"/>
</dbReference>
<dbReference type="EMBL" id="CP059693">
    <property type="protein sequence ID" value="WDE14413.1"/>
    <property type="molecule type" value="Genomic_DNA"/>
</dbReference>
<dbReference type="NCBIfam" id="TIGR00338">
    <property type="entry name" value="serB"/>
    <property type="match status" value="1"/>
</dbReference>